<dbReference type="InterPro" id="IPR018856">
    <property type="entry name" value="Stn1_N"/>
</dbReference>
<evidence type="ECO:0000259" key="5">
    <source>
        <dbReference type="Pfam" id="PF10451"/>
    </source>
</evidence>
<evidence type="ECO:0000313" key="6">
    <source>
        <dbReference type="EMBL" id="KAK0628825.1"/>
    </source>
</evidence>
<evidence type="ECO:0000256" key="3">
    <source>
        <dbReference type="ARBA" id="ARBA00022895"/>
    </source>
</evidence>
<sequence>MTSAEQQPEIYPKYCFHLAPTIDRWCHLRIADIVALACIPGFEGQNIYFHLNHPIKWARVAGVVVALDEFQGRRVYTIDDSSGATIECNVNIPVPDKPGQPQPQPPAAANRQSTTAAATATTKIAIVDGDIDVGHVIDIKGSIGIFRGNRRIMADKIVHLPSTEHEVRFWDKVVQLKKEVLERPWVLHRREIRRCRKEAEGASGGDDKRRAEKSKRHASAAAAAAAARTADARSHLKKSAVPEAVVVPAKTRMVRVSGLEKKPKRPKPALPVTGKYDALGL</sequence>
<protein>
    <recommendedName>
        <fullName evidence="5">CST complex subunit Stn1 N-terminal domain-containing protein</fullName>
    </recommendedName>
</protein>
<evidence type="ECO:0000256" key="2">
    <source>
        <dbReference type="ARBA" id="ARBA00022454"/>
    </source>
</evidence>
<dbReference type="Gene3D" id="2.40.50.140">
    <property type="entry name" value="Nucleic acid-binding proteins"/>
    <property type="match status" value="1"/>
</dbReference>
<feature type="region of interest" description="Disordered" evidence="4">
    <location>
        <begin position="198"/>
        <end position="244"/>
    </location>
</feature>
<keyword evidence="2" id="KW-0158">Chromosome</keyword>
<feature type="domain" description="CST complex subunit Stn1 N-terminal" evidence="5">
    <location>
        <begin position="45"/>
        <end position="91"/>
    </location>
</feature>
<keyword evidence="3" id="KW-0779">Telomere</keyword>
<gene>
    <name evidence="6" type="ORF">B0T17DRAFT_523851</name>
</gene>
<organism evidence="6 7">
    <name type="scientific">Bombardia bombarda</name>
    <dbReference type="NCBI Taxonomy" id="252184"/>
    <lineage>
        <taxon>Eukaryota</taxon>
        <taxon>Fungi</taxon>
        <taxon>Dikarya</taxon>
        <taxon>Ascomycota</taxon>
        <taxon>Pezizomycotina</taxon>
        <taxon>Sordariomycetes</taxon>
        <taxon>Sordariomycetidae</taxon>
        <taxon>Sordariales</taxon>
        <taxon>Lasiosphaeriaceae</taxon>
        <taxon>Bombardia</taxon>
    </lineage>
</organism>
<dbReference type="GO" id="GO:0000781">
    <property type="term" value="C:chromosome, telomeric region"/>
    <property type="evidence" value="ECO:0007669"/>
    <property type="project" value="UniProtKB-SubCell"/>
</dbReference>
<evidence type="ECO:0000313" key="7">
    <source>
        <dbReference type="Proteomes" id="UP001174934"/>
    </source>
</evidence>
<accession>A0AA39X7X6</accession>
<feature type="compositionally biased region" description="Basic and acidic residues" evidence="4">
    <location>
        <begin position="198"/>
        <end position="210"/>
    </location>
</feature>
<evidence type="ECO:0000256" key="1">
    <source>
        <dbReference type="ARBA" id="ARBA00004574"/>
    </source>
</evidence>
<dbReference type="EMBL" id="JAULSR010000002">
    <property type="protein sequence ID" value="KAK0628825.1"/>
    <property type="molecule type" value="Genomic_DNA"/>
</dbReference>
<keyword evidence="7" id="KW-1185">Reference proteome</keyword>
<feature type="compositionally biased region" description="Pro residues" evidence="4">
    <location>
        <begin position="95"/>
        <end position="106"/>
    </location>
</feature>
<dbReference type="SUPFAM" id="SSF50249">
    <property type="entry name" value="Nucleic acid-binding proteins"/>
    <property type="match status" value="1"/>
</dbReference>
<comment type="caution">
    <text evidence="6">The sequence shown here is derived from an EMBL/GenBank/DDBJ whole genome shotgun (WGS) entry which is preliminary data.</text>
</comment>
<proteinExistence type="predicted"/>
<reference evidence="6" key="1">
    <citation type="submission" date="2023-06" db="EMBL/GenBank/DDBJ databases">
        <title>Genome-scale phylogeny and comparative genomics of the fungal order Sordariales.</title>
        <authorList>
            <consortium name="Lawrence Berkeley National Laboratory"/>
            <person name="Hensen N."/>
            <person name="Bonometti L."/>
            <person name="Westerberg I."/>
            <person name="Brannstrom I.O."/>
            <person name="Guillou S."/>
            <person name="Cros-Aarteil S."/>
            <person name="Calhoun S."/>
            <person name="Haridas S."/>
            <person name="Kuo A."/>
            <person name="Mondo S."/>
            <person name="Pangilinan J."/>
            <person name="Riley R."/>
            <person name="LaButti K."/>
            <person name="Andreopoulos B."/>
            <person name="Lipzen A."/>
            <person name="Chen C."/>
            <person name="Yanf M."/>
            <person name="Daum C."/>
            <person name="Ng V."/>
            <person name="Clum A."/>
            <person name="Steindorff A."/>
            <person name="Ohm R."/>
            <person name="Martin F."/>
            <person name="Silar P."/>
            <person name="Natvig D."/>
            <person name="Lalanne C."/>
            <person name="Gautier V."/>
            <person name="Ament-velasquez S.L."/>
            <person name="Kruys A."/>
            <person name="Hutchinson M.I."/>
            <person name="Powell A.J."/>
            <person name="Barry K."/>
            <person name="Miller A.N."/>
            <person name="Grigoriev I.V."/>
            <person name="Debuchy R."/>
            <person name="Gladieux P."/>
            <person name="Thoren M.H."/>
            <person name="Johannesson H."/>
        </authorList>
    </citation>
    <scope>NUCLEOTIDE SEQUENCE</scope>
    <source>
        <strain evidence="6">SMH3391-2</strain>
    </source>
</reference>
<feature type="compositionally biased region" description="Low complexity" evidence="4">
    <location>
        <begin position="219"/>
        <end position="229"/>
    </location>
</feature>
<dbReference type="InterPro" id="IPR012340">
    <property type="entry name" value="NA-bd_OB-fold"/>
</dbReference>
<name>A0AA39X7X6_9PEZI</name>
<dbReference type="Proteomes" id="UP001174934">
    <property type="component" value="Unassembled WGS sequence"/>
</dbReference>
<dbReference type="AlphaFoldDB" id="A0AA39X7X6"/>
<dbReference type="Pfam" id="PF10451">
    <property type="entry name" value="Stn1"/>
    <property type="match status" value="1"/>
</dbReference>
<evidence type="ECO:0000256" key="4">
    <source>
        <dbReference type="SAM" id="MobiDB-lite"/>
    </source>
</evidence>
<comment type="subcellular location">
    <subcellularLocation>
        <location evidence="1">Chromosome</location>
        <location evidence="1">Telomere</location>
    </subcellularLocation>
</comment>
<feature type="region of interest" description="Disordered" evidence="4">
    <location>
        <begin position="95"/>
        <end position="114"/>
    </location>
</feature>
<feature type="region of interest" description="Disordered" evidence="4">
    <location>
        <begin position="257"/>
        <end position="281"/>
    </location>
</feature>